<name>A0A0J6F8X5_COCPO</name>
<organism evidence="2 3">
    <name type="scientific">Coccidioides posadasii RMSCC 3488</name>
    <dbReference type="NCBI Taxonomy" id="454284"/>
    <lineage>
        <taxon>Eukaryota</taxon>
        <taxon>Fungi</taxon>
        <taxon>Dikarya</taxon>
        <taxon>Ascomycota</taxon>
        <taxon>Pezizomycotina</taxon>
        <taxon>Eurotiomycetes</taxon>
        <taxon>Eurotiomycetidae</taxon>
        <taxon>Onygenales</taxon>
        <taxon>Onygenaceae</taxon>
        <taxon>Coccidioides</taxon>
    </lineage>
</organism>
<dbReference type="VEuPathDB" id="FungiDB:CPAG_02961"/>
<proteinExistence type="predicted"/>
<feature type="region of interest" description="Disordered" evidence="1">
    <location>
        <begin position="162"/>
        <end position="186"/>
    </location>
</feature>
<dbReference type="AlphaFoldDB" id="A0A0J6F8X5"/>
<accession>A0A0J6F8X5</accession>
<evidence type="ECO:0000313" key="2">
    <source>
        <dbReference type="EMBL" id="KMM66623.1"/>
    </source>
</evidence>
<reference evidence="3" key="3">
    <citation type="journal article" date="2010" name="Genome Res.">
        <title>Population genomic sequencing of Coccidioides fungi reveals recent hybridization and transposon control.</title>
        <authorList>
            <person name="Neafsey D.E."/>
            <person name="Barker B.M."/>
            <person name="Sharpton T.J."/>
            <person name="Stajich J.E."/>
            <person name="Park D.J."/>
            <person name="Whiston E."/>
            <person name="Hung C.-Y."/>
            <person name="McMahan C."/>
            <person name="White J."/>
            <person name="Sykes S."/>
            <person name="Heiman D."/>
            <person name="Young S."/>
            <person name="Zeng Q."/>
            <person name="Abouelleil A."/>
            <person name="Aftuck L."/>
            <person name="Bessette D."/>
            <person name="Brown A."/>
            <person name="FitzGerald M."/>
            <person name="Lui A."/>
            <person name="Macdonald J.P."/>
            <person name="Priest M."/>
            <person name="Orbach M.J."/>
            <person name="Galgiani J.N."/>
            <person name="Kirkland T.N."/>
            <person name="Cole G.T."/>
            <person name="Birren B.W."/>
            <person name="Henn M.R."/>
            <person name="Taylor J.W."/>
            <person name="Rounsley S.D."/>
        </authorList>
    </citation>
    <scope>NUCLEOTIDE SEQUENCE [LARGE SCALE GENOMIC DNA]</scope>
    <source>
        <strain evidence="3">RMSCC 3488</strain>
    </source>
</reference>
<dbReference type="EMBL" id="DS268110">
    <property type="protein sequence ID" value="KMM66623.1"/>
    <property type="molecule type" value="Genomic_DNA"/>
</dbReference>
<protein>
    <submittedName>
        <fullName evidence="2">Uncharacterized protein</fullName>
    </submittedName>
</protein>
<reference evidence="3" key="2">
    <citation type="journal article" date="2009" name="Genome Res.">
        <title>Comparative genomic analyses of the human fungal pathogens Coccidioides and their relatives.</title>
        <authorList>
            <person name="Sharpton T.J."/>
            <person name="Stajich J.E."/>
            <person name="Rounsley S.D."/>
            <person name="Gardner M.J."/>
            <person name="Wortman J.R."/>
            <person name="Jordar V.S."/>
            <person name="Maiti R."/>
            <person name="Kodira C.D."/>
            <person name="Neafsey D.E."/>
            <person name="Zeng Q."/>
            <person name="Hung C.-Y."/>
            <person name="McMahan C."/>
            <person name="Muszewska A."/>
            <person name="Grynberg M."/>
            <person name="Mandel M.A."/>
            <person name="Kellner E.M."/>
            <person name="Barker B.M."/>
            <person name="Galgiani J.N."/>
            <person name="Orbach M.J."/>
            <person name="Kirkland T.N."/>
            <person name="Cole G.T."/>
            <person name="Henn M.R."/>
            <person name="Birren B.W."/>
            <person name="Taylor J.W."/>
        </authorList>
    </citation>
    <scope>NUCLEOTIDE SEQUENCE [LARGE SCALE GENOMIC DNA]</scope>
    <source>
        <strain evidence="3">RMSCC 3488</strain>
    </source>
</reference>
<evidence type="ECO:0000313" key="3">
    <source>
        <dbReference type="Proteomes" id="UP000054567"/>
    </source>
</evidence>
<gene>
    <name evidence="2" type="ORF">CPAG_02961</name>
</gene>
<sequence length="206" mass="22941">MGRMFPVSWLLDGGHFPHRWGWVEVDLQPPPGWKNGLDYIMPSSVPERVKNSLGRSHQPAALACAPTETPYHRRRQTDSREAAAFPPYLPYTICLHTYRGQVYAVSRPGMFTGLSKCPGFPRPEMPNIARLGISYSGLQGHNKTQCAPACGVPPGRSVWTGAQRRRTAQSNDDERARSSRGSPVAKLQPISCRQHTGQTMFFDVQP</sequence>
<dbReference type="Proteomes" id="UP000054567">
    <property type="component" value="Unassembled WGS sequence"/>
</dbReference>
<evidence type="ECO:0000256" key="1">
    <source>
        <dbReference type="SAM" id="MobiDB-lite"/>
    </source>
</evidence>
<reference evidence="2 3" key="1">
    <citation type="submission" date="2007-06" db="EMBL/GenBank/DDBJ databases">
        <title>The Genome Sequence of Coccidioides posadasii RMSCC_3488.</title>
        <authorList>
            <consortium name="Coccidioides Genome Resources Consortium"/>
            <consortium name="The Broad Institute Genome Sequencing Platform"/>
            <person name="Henn M.R."/>
            <person name="Sykes S."/>
            <person name="Young S."/>
            <person name="Jaffe D."/>
            <person name="Berlin A."/>
            <person name="Alvarez P."/>
            <person name="Butler J."/>
            <person name="Gnerre S."/>
            <person name="Grabherr M."/>
            <person name="Mauceli E."/>
            <person name="Brockman W."/>
            <person name="Kodira C."/>
            <person name="Alvarado L."/>
            <person name="Zeng Q."/>
            <person name="Crawford M."/>
            <person name="Antoine C."/>
            <person name="Devon K."/>
            <person name="Galgiani J."/>
            <person name="Orsborn K."/>
            <person name="Lewis M.L."/>
            <person name="Nusbaum C."/>
            <person name="Galagan J."/>
            <person name="Birren B."/>
        </authorList>
    </citation>
    <scope>NUCLEOTIDE SEQUENCE [LARGE SCALE GENOMIC DNA]</scope>
    <source>
        <strain evidence="2 3">RMSCC 3488</strain>
    </source>
</reference>